<comment type="catalytic activity">
    <reaction evidence="1">
        <text>ATP + protein L-histidine = ADP + protein N-phospho-L-histidine.</text>
        <dbReference type="EC" id="2.7.13.3"/>
    </reaction>
</comment>
<keyword evidence="10" id="KW-1133">Transmembrane helix</keyword>
<dbReference type="EMBL" id="JBHTRV010000002">
    <property type="protein sequence ID" value="MFE5978612.1"/>
    <property type="molecule type" value="Genomic_DNA"/>
</dbReference>
<keyword evidence="10" id="KW-0812">Transmembrane</keyword>
<feature type="domain" description="Signal transduction histidine kinase subgroup 3 dimerisation and phosphoacceptor" evidence="11">
    <location>
        <begin position="271"/>
        <end position="334"/>
    </location>
</feature>
<feature type="region of interest" description="Disordered" evidence="9">
    <location>
        <begin position="1"/>
        <end position="21"/>
    </location>
</feature>
<evidence type="ECO:0000313" key="14">
    <source>
        <dbReference type="Proteomes" id="UP001600424"/>
    </source>
</evidence>
<dbReference type="SUPFAM" id="SSF55874">
    <property type="entry name" value="ATPase domain of HSP90 chaperone/DNA topoisomerase II/histidine kinase"/>
    <property type="match status" value="1"/>
</dbReference>
<dbReference type="RefSeq" id="WP_386251176.1">
    <property type="nucleotide sequence ID" value="NZ_JBHTRV010000002.1"/>
</dbReference>
<dbReference type="CDD" id="cd16917">
    <property type="entry name" value="HATPase_UhpB-NarQ-NarX-like"/>
    <property type="match status" value="1"/>
</dbReference>
<feature type="compositionally biased region" description="Gly residues" evidence="9">
    <location>
        <begin position="11"/>
        <end position="21"/>
    </location>
</feature>
<evidence type="ECO:0000256" key="1">
    <source>
        <dbReference type="ARBA" id="ARBA00000085"/>
    </source>
</evidence>
<keyword evidence="7" id="KW-0067">ATP-binding</keyword>
<evidence type="ECO:0000256" key="4">
    <source>
        <dbReference type="ARBA" id="ARBA00022679"/>
    </source>
</evidence>
<sequence>MTKSFASGAETGTGTGAAPGAGVLGRPGSVGALSRTARHTLVRSLYLLTAPLTALVGLVAVLAGVFGATAGLLLPGGTRAAAWALEPARWCANLERWRIGKVPGGTRADLRPRPRPRPTGEGAALAPGAWLDAAHAVVVLPVALVTATLTALWWFVGLACATCVLRYEDAPRGSLRPLSLNAGDAASHVTVSLGLSSPTDRVAFGTAAGLVLLFALPLVARSCATAQARLGQALLSDASALHRRISGLEQERDTARAQTVAAVSAEAAALRRLERDIHDGPQQRLVRLAMDLGRAQRYLDSRPETTRAALADAITQAQEALEELRALSRGIAPPILVDRGLAEALTALAARSTVPAVLDTVPLDRRLDAGVETAAYFVVAESLTNVAKHSHAHRCAIGLRHGEGTLTAWVTDDGVGGAAPSKGHGLRGLEERLRAVGGRLRVDSPVGGPTTITAEIPCR</sequence>
<dbReference type="Pfam" id="PF07730">
    <property type="entry name" value="HisKA_3"/>
    <property type="match status" value="1"/>
</dbReference>
<keyword evidence="6" id="KW-0418">Kinase</keyword>
<dbReference type="Gene3D" id="3.30.565.10">
    <property type="entry name" value="Histidine kinase-like ATPase, C-terminal domain"/>
    <property type="match status" value="1"/>
</dbReference>
<keyword evidence="4" id="KW-0808">Transferase</keyword>
<proteinExistence type="predicted"/>
<evidence type="ECO:0000259" key="11">
    <source>
        <dbReference type="Pfam" id="PF07730"/>
    </source>
</evidence>
<organism evidence="13 14">
    <name type="scientific">Streptomyces wedmorensis</name>
    <dbReference type="NCBI Taxonomy" id="43759"/>
    <lineage>
        <taxon>Bacteria</taxon>
        <taxon>Bacillati</taxon>
        <taxon>Actinomycetota</taxon>
        <taxon>Actinomycetes</taxon>
        <taxon>Kitasatosporales</taxon>
        <taxon>Streptomycetaceae</taxon>
        <taxon>Streptomyces</taxon>
    </lineage>
</organism>
<evidence type="ECO:0000256" key="7">
    <source>
        <dbReference type="ARBA" id="ARBA00022840"/>
    </source>
</evidence>
<dbReference type="InterPro" id="IPR036890">
    <property type="entry name" value="HATPase_C_sf"/>
</dbReference>
<dbReference type="Pfam" id="PF13796">
    <property type="entry name" value="Sensor"/>
    <property type="match status" value="1"/>
</dbReference>
<dbReference type="EC" id="2.7.13.3" evidence="2"/>
<name>A0ABW6IN51_STRWE</name>
<dbReference type="InterPro" id="IPR011712">
    <property type="entry name" value="Sig_transdc_His_kin_sub3_dim/P"/>
</dbReference>
<keyword evidence="5" id="KW-0547">Nucleotide-binding</keyword>
<feature type="transmembrane region" description="Helical" evidence="10">
    <location>
        <begin position="45"/>
        <end position="66"/>
    </location>
</feature>
<protein>
    <recommendedName>
        <fullName evidence="2">histidine kinase</fullName>
        <ecNumber evidence="2">2.7.13.3</ecNumber>
    </recommendedName>
</protein>
<dbReference type="Gene3D" id="1.20.5.1930">
    <property type="match status" value="1"/>
</dbReference>
<accession>A0ABW6IN51</accession>
<evidence type="ECO:0000256" key="9">
    <source>
        <dbReference type="SAM" id="MobiDB-lite"/>
    </source>
</evidence>
<dbReference type="Proteomes" id="UP001600424">
    <property type="component" value="Unassembled WGS sequence"/>
</dbReference>
<feature type="domain" description="Putative sensor" evidence="12">
    <location>
        <begin position="46"/>
        <end position="235"/>
    </location>
</feature>
<dbReference type="InterPro" id="IPR050482">
    <property type="entry name" value="Sensor_HK_TwoCompSys"/>
</dbReference>
<keyword evidence="10" id="KW-0472">Membrane</keyword>
<evidence type="ECO:0000256" key="6">
    <source>
        <dbReference type="ARBA" id="ARBA00022777"/>
    </source>
</evidence>
<keyword evidence="14" id="KW-1185">Reference proteome</keyword>
<gene>
    <name evidence="13" type="ORF">ACFQ63_02760</name>
</gene>
<feature type="transmembrane region" description="Helical" evidence="10">
    <location>
        <begin position="138"/>
        <end position="165"/>
    </location>
</feature>
<dbReference type="InterPro" id="IPR025828">
    <property type="entry name" value="Put_sensor_dom"/>
</dbReference>
<keyword evidence="3" id="KW-0597">Phosphoprotein</keyword>
<keyword evidence="8" id="KW-0902">Two-component regulatory system</keyword>
<evidence type="ECO:0000256" key="8">
    <source>
        <dbReference type="ARBA" id="ARBA00023012"/>
    </source>
</evidence>
<comment type="caution">
    <text evidence="13">The sequence shown here is derived from an EMBL/GenBank/DDBJ whole genome shotgun (WGS) entry which is preliminary data.</text>
</comment>
<evidence type="ECO:0000313" key="13">
    <source>
        <dbReference type="EMBL" id="MFE5978612.1"/>
    </source>
</evidence>
<evidence type="ECO:0000256" key="3">
    <source>
        <dbReference type="ARBA" id="ARBA00022553"/>
    </source>
</evidence>
<evidence type="ECO:0000259" key="12">
    <source>
        <dbReference type="Pfam" id="PF13796"/>
    </source>
</evidence>
<evidence type="ECO:0000256" key="10">
    <source>
        <dbReference type="SAM" id="Phobius"/>
    </source>
</evidence>
<evidence type="ECO:0000256" key="2">
    <source>
        <dbReference type="ARBA" id="ARBA00012438"/>
    </source>
</evidence>
<evidence type="ECO:0000256" key="5">
    <source>
        <dbReference type="ARBA" id="ARBA00022741"/>
    </source>
</evidence>
<dbReference type="PANTHER" id="PTHR24421:SF10">
    <property type="entry name" value="NITRATE_NITRITE SENSOR PROTEIN NARQ"/>
    <property type="match status" value="1"/>
</dbReference>
<reference evidence="13 14" key="1">
    <citation type="submission" date="2024-09" db="EMBL/GenBank/DDBJ databases">
        <title>The Natural Products Discovery Center: Release of the First 8490 Sequenced Strains for Exploring Actinobacteria Biosynthetic Diversity.</title>
        <authorList>
            <person name="Kalkreuter E."/>
            <person name="Kautsar S.A."/>
            <person name="Yang D."/>
            <person name="Bader C.D."/>
            <person name="Teijaro C.N."/>
            <person name="Fluegel L."/>
            <person name="Davis C.M."/>
            <person name="Simpson J.R."/>
            <person name="Lauterbach L."/>
            <person name="Steele A.D."/>
            <person name="Gui C."/>
            <person name="Meng S."/>
            <person name="Li G."/>
            <person name="Viehrig K."/>
            <person name="Ye F."/>
            <person name="Su P."/>
            <person name="Kiefer A.F."/>
            <person name="Nichols A."/>
            <person name="Cepeda A.J."/>
            <person name="Yan W."/>
            <person name="Fan B."/>
            <person name="Jiang Y."/>
            <person name="Adhikari A."/>
            <person name="Zheng C.-J."/>
            <person name="Schuster L."/>
            <person name="Cowan T.M."/>
            <person name="Smanski M.J."/>
            <person name="Chevrette M.G."/>
            <person name="De Carvalho L.P.S."/>
            <person name="Shen B."/>
        </authorList>
    </citation>
    <scope>NUCLEOTIDE SEQUENCE [LARGE SCALE GENOMIC DNA]</scope>
    <source>
        <strain evidence="13 14">NPDC056472</strain>
    </source>
</reference>
<feature type="transmembrane region" description="Helical" evidence="10">
    <location>
        <begin position="202"/>
        <end position="220"/>
    </location>
</feature>
<dbReference type="PANTHER" id="PTHR24421">
    <property type="entry name" value="NITRATE/NITRITE SENSOR PROTEIN NARX-RELATED"/>
    <property type="match status" value="1"/>
</dbReference>
<feature type="compositionally biased region" description="Low complexity" evidence="9">
    <location>
        <begin position="1"/>
        <end position="10"/>
    </location>
</feature>